<dbReference type="FunFam" id="3.40.50.300:FF:000127">
    <property type="entry name" value="Ribose import ATP-binding protein RbsA"/>
    <property type="match status" value="1"/>
</dbReference>
<sequence>MRNPVLNIRNVTKHFGAVKALTNVSFSLSRGEIHALCGENGAGKSTLMNIIAGVLQPDEGEIVLEGKTVKIGSPAAAQSLGLGLVHQEIALCPDASVAENIFMATTSRQRSLLMNYRKLEREAQDVMNRLAPIDVRRKVGDLPISSQQLVEIAKALTLDCRVLIFDEPTAALTEAETRILFEIIRGLKANGISIIYISHRMAEIFDLCDRVTVLRDGHHVSTEPVADLKPDDVVRLMVGREITQLYPPKQPAGERSHEVVLSVRALGDDHRFDCVNIELMKGEILGIGGLIGSGRTEIAEGICGLRAITSGEILLHGKPQAIRNYADAVNAGLVYLSEDRKGSGVFLDLSIAQNISVLNLDALTGRLGLIDAGAEAKLASDFARKLNIRMGSVDAPVSSLSGGNQQKVAIAKQLAVQPKVIVMDEPTRGIDVGAKSEIHSLLRELASSGIGIIVISSELPELLGLCDRVIVIREGTVAGELDAEAMSEEAVIRLASGVNAQNSQNRLASEHAA</sequence>
<dbReference type="AlphaFoldDB" id="A0A839UBA0"/>
<dbReference type="Proteomes" id="UP000554520">
    <property type="component" value="Unassembled WGS sequence"/>
</dbReference>
<dbReference type="RefSeq" id="WP_112523637.1">
    <property type="nucleotide sequence ID" value="NZ_JACHXN010000018.1"/>
</dbReference>
<dbReference type="SUPFAM" id="SSF52540">
    <property type="entry name" value="P-loop containing nucleoside triphosphate hydrolases"/>
    <property type="match status" value="2"/>
</dbReference>
<evidence type="ECO:0000256" key="8">
    <source>
        <dbReference type="ARBA" id="ARBA00022840"/>
    </source>
</evidence>
<keyword evidence="7" id="KW-0547">Nucleotide-binding</keyword>
<proteinExistence type="inferred from homology"/>
<keyword evidence="8 12" id="KW-0067">ATP-binding</keyword>
<evidence type="ECO:0000256" key="5">
    <source>
        <dbReference type="ARBA" id="ARBA00022597"/>
    </source>
</evidence>
<organism evidence="12 13">
    <name type="scientific">Phyllobacterium trifolii</name>
    <dbReference type="NCBI Taxonomy" id="300193"/>
    <lineage>
        <taxon>Bacteria</taxon>
        <taxon>Pseudomonadati</taxon>
        <taxon>Pseudomonadota</taxon>
        <taxon>Alphaproteobacteria</taxon>
        <taxon>Hyphomicrobiales</taxon>
        <taxon>Phyllobacteriaceae</taxon>
        <taxon>Phyllobacterium</taxon>
    </lineage>
</organism>
<evidence type="ECO:0000256" key="7">
    <source>
        <dbReference type="ARBA" id="ARBA00022741"/>
    </source>
</evidence>
<dbReference type="InterPro" id="IPR027417">
    <property type="entry name" value="P-loop_NTPase"/>
</dbReference>
<comment type="similarity">
    <text evidence="2">Belongs to the ABC transporter superfamily.</text>
</comment>
<dbReference type="GO" id="GO:0005886">
    <property type="term" value="C:plasma membrane"/>
    <property type="evidence" value="ECO:0007669"/>
    <property type="project" value="UniProtKB-SubCell"/>
</dbReference>
<evidence type="ECO:0000256" key="1">
    <source>
        <dbReference type="ARBA" id="ARBA00004202"/>
    </source>
</evidence>
<dbReference type="PROSITE" id="PS50893">
    <property type="entry name" value="ABC_TRANSPORTER_2"/>
    <property type="match status" value="2"/>
</dbReference>
<comment type="caution">
    <text evidence="12">The sequence shown here is derived from an EMBL/GenBank/DDBJ whole genome shotgun (WGS) entry which is preliminary data.</text>
</comment>
<dbReference type="PROSITE" id="PS00211">
    <property type="entry name" value="ABC_TRANSPORTER_1"/>
    <property type="match status" value="1"/>
</dbReference>
<evidence type="ECO:0000256" key="9">
    <source>
        <dbReference type="ARBA" id="ARBA00022967"/>
    </source>
</evidence>
<gene>
    <name evidence="12" type="ORF">FHS21_004681</name>
</gene>
<feature type="domain" description="ABC transporter" evidence="11">
    <location>
        <begin position="6"/>
        <end position="241"/>
    </location>
</feature>
<dbReference type="GO" id="GO:0005524">
    <property type="term" value="F:ATP binding"/>
    <property type="evidence" value="ECO:0007669"/>
    <property type="project" value="UniProtKB-KW"/>
</dbReference>
<dbReference type="PANTHER" id="PTHR43790:SF9">
    <property type="entry name" value="GALACTOFURANOSE TRANSPORTER ATP-BINDING PROTEIN YTFR"/>
    <property type="match status" value="1"/>
</dbReference>
<dbReference type="CDD" id="cd03216">
    <property type="entry name" value="ABC_Carb_Monos_I"/>
    <property type="match status" value="1"/>
</dbReference>
<dbReference type="PANTHER" id="PTHR43790">
    <property type="entry name" value="CARBOHYDRATE TRANSPORT ATP-BINDING PROTEIN MG119-RELATED"/>
    <property type="match status" value="1"/>
</dbReference>
<keyword evidence="5" id="KW-0762">Sugar transport</keyword>
<protein>
    <submittedName>
        <fullName evidence="12">Ribose transport system ATP-binding protein</fullName>
    </submittedName>
</protein>
<feature type="domain" description="ABC transporter" evidence="11">
    <location>
        <begin position="254"/>
        <end position="499"/>
    </location>
</feature>
<evidence type="ECO:0000259" key="11">
    <source>
        <dbReference type="PROSITE" id="PS50893"/>
    </source>
</evidence>
<dbReference type="Pfam" id="PF00005">
    <property type="entry name" value="ABC_tran"/>
    <property type="match status" value="2"/>
</dbReference>
<keyword evidence="4" id="KW-1003">Cell membrane</keyword>
<evidence type="ECO:0000313" key="12">
    <source>
        <dbReference type="EMBL" id="MBB3148238.1"/>
    </source>
</evidence>
<evidence type="ECO:0000256" key="2">
    <source>
        <dbReference type="ARBA" id="ARBA00005417"/>
    </source>
</evidence>
<keyword evidence="6" id="KW-0677">Repeat</keyword>
<dbReference type="EMBL" id="JACHXN010000018">
    <property type="protein sequence ID" value="MBB3148238.1"/>
    <property type="molecule type" value="Genomic_DNA"/>
</dbReference>
<dbReference type="CDD" id="cd03215">
    <property type="entry name" value="ABC_Carb_Monos_II"/>
    <property type="match status" value="1"/>
</dbReference>
<keyword evidence="10" id="KW-0472">Membrane</keyword>
<dbReference type="InterPro" id="IPR050107">
    <property type="entry name" value="ABC_carbohydrate_import_ATPase"/>
</dbReference>
<dbReference type="InterPro" id="IPR003593">
    <property type="entry name" value="AAA+_ATPase"/>
</dbReference>
<accession>A0A839UBA0</accession>
<dbReference type="SMART" id="SM00382">
    <property type="entry name" value="AAA"/>
    <property type="match status" value="2"/>
</dbReference>
<reference evidence="12 13" key="1">
    <citation type="submission" date="2020-08" db="EMBL/GenBank/DDBJ databases">
        <title>Genomic Encyclopedia of Type Strains, Phase III (KMG-III): the genomes of soil and plant-associated and newly described type strains.</title>
        <authorList>
            <person name="Whitman W."/>
        </authorList>
    </citation>
    <scope>NUCLEOTIDE SEQUENCE [LARGE SCALE GENOMIC DNA]</scope>
    <source>
        <strain evidence="12 13">CECT 7015</strain>
    </source>
</reference>
<keyword evidence="3" id="KW-0813">Transport</keyword>
<evidence type="ECO:0000256" key="6">
    <source>
        <dbReference type="ARBA" id="ARBA00022737"/>
    </source>
</evidence>
<comment type="subcellular location">
    <subcellularLocation>
        <location evidence="1">Cell membrane</location>
        <topology evidence="1">Peripheral membrane protein</topology>
    </subcellularLocation>
</comment>
<name>A0A839UBA0_9HYPH</name>
<evidence type="ECO:0000256" key="3">
    <source>
        <dbReference type="ARBA" id="ARBA00022448"/>
    </source>
</evidence>
<keyword evidence="13" id="KW-1185">Reference proteome</keyword>
<dbReference type="InterPro" id="IPR017871">
    <property type="entry name" value="ABC_transporter-like_CS"/>
</dbReference>
<keyword evidence="9" id="KW-1278">Translocase</keyword>
<evidence type="ECO:0000313" key="13">
    <source>
        <dbReference type="Proteomes" id="UP000554520"/>
    </source>
</evidence>
<evidence type="ECO:0000256" key="4">
    <source>
        <dbReference type="ARBA" id="ARBA00022475"/>
    </source>
</evidence>
<dbReference type="Gene3D" id="3.40.50.300">
    <property type="entry name" value="P-loop containing nucleotide triphosphate hydrolases"/>
    <property type="match status" value="2"/>
</dbReference>
<dbReference type="InterPro" id="IPR003439">
    <property type="entry name" value="ABC_transporter-like_ATP-bd"/>
</dbReference>
<evidence type="ECO:0000256" key="10">
    <source>
        <dbReference type="ARBA" id="ARBA00023136"/>
    </source>
</evidence>
<dbReference type="GO" id="GO:0016887">
    <property type="term" value="F:ATP hydrolysis activity"/>
    <property type="evidence" value="ECO:0007669"/>
    <property type="project" value="InterPro"/>
</dbReference>